<dbReference type="EMBL" id="CADEBC010000858">
    <property type="protein sequence ID" value="CAB3261096.1"/>
    <property type="molecule type" value="Genomic_DNA"/>
</dbReference>
<evidence type="ECO:0000313" key="12">
    <source>
        <dbReference type="Proteomes" id="UP000494106"/>
    </source>
</evidence>
<feature type="signal peptide" evidence="9">
    <location>
        <begin position="1"/>
        <end position="20"/>
    </location>
</feature>
<feature type="chain" id="PRO_5035900661" description="Lipase" evidence="9">
    <location>
        <begin position="21"/>
        <end position="396"/>
    </location>
</feature>
<dbReference type="GO" id="GO:0016788">
    <property type="term" value="F:hydrolase activity, acting on ester bonds"/>
    <property type="evidence" value="ECO:0007669"/>
    <property type="project" value="InterPro"/>
</dbReference>
<dbReference type="GO" id="GO:0016042">
    <property type="term" value="P:lipid catabolic process"/>
    <property type="evidence" value="ECO:0007669"/>
    <property type="project" value="UniProtKB-KW"/>
</dbReference>
<dbReference type="PANTHER" id="PTHR11005">
    <property type="entry name" value="LYSOSOMAL ACID LIPASE-RELATED"/>
    <property type="match status" value="1"/>
</dbReference>
<organism evidence="11 12">
    <name type="scientific">Arctia plantaginis</name>
    <name type="common">Wood tiger moth</name>
    <name type="synonym">Phalaena plantaginis</name>
    <dbReference type="NCBI Taxonomy" id="874455"/>
    <lineage>
        <taxon>Eukaryota</taxon>
        <taxon>Metazoa</taxon>
        <taxon>Ecdysozoa</taxon>
        <taxon>Arthropoda</taxon>
        <taxon>Hexapoda</taxon>
        <taxon>Insecta</taxon>
        <taxon>Pterygota</taxon>
        <taxon>Neoptera</taxon>
        <taxon>Endopterygota</taxon>
        <taxon>Lepidoptera</taxon>
        <taxon>Glossata</taxon>
        <taxon>Ditrysia</taxon>
        <taxon>Noctuoidea</taxon>
        <taxon>Erebidae</taxon>
        <taxon>Arctiinae</taxon>
        <taxon>Arctia</taxon>
    </lineage>
</organism>
<evidence type="ECO:0000256" key="8">
    <source>
        <dbReference type="PIRSR" id="PIRSR000862-1"/>
    </source>
</evidence>
<evidence type="ECO:0000256" key="6">
    <source>
        <dbReference type="ARBA" id="ARBA00023180"/>
    </source>
</evidence>
<feature type="domain" description="Partial AB-hydrolase lipase" evidence="10">
    <location>
        <begin position="40"/>
        <end position="91"/>
    </location>
</feature>
<evidence type="ECO:0000256" key="7">
    <source>
        <dbReference type="PIRNR" id="PIRNR000862"/>
    </source>
</evidence>
<feature type="active site" description="Charge relay system" evidence="8">
    <location>
        <position position="340"/>
    </location>
</feature>
<gene>
    <name evidence="11" type="ORF">APLA_LOCUS17647</name>
</gene>
<dbReference type="AlphaFoldDB" id="A0A8S1BPH2"/>
<evidence type="ECO:0000256" key="4">
    <source>
        <dbReference type="ARBA" id="ARBA00022963"/>
    </source>
</evidence>
<dbReference type="InterPro" id="IPR025483">
    <property type="entry name" value="Lipase_euk"/>
</dbReference>
<dbReference type="InterPro" id="IPR029058">
    <property type="entry name" value="AB_hydrolase_fold"/>
</dbReference>
<name>A0A8S1BPH2_ARCPL</name>
<proteinExistence type="inferred from homology"/>
<keyword evidence="5" id="KW-0443">Lipid metabolism</keyword>
<keyword evidence="6" id="KW-0325">Glycoprotein</keyword>
<keyword evidence="2 9" id="KW-0732">Signal</keyword>
<keyword evidence="4 7" id="KW-0442">Lipid degradation</keyword>
<comment type="similarity">
    <text evidence="1 7">Belongs to the AB hydrolase superfamily. Lipase family.</text>
</comment>
<evidence type="ECO:0000256" key="1">
    <source>
        <dbReference type="ARBA" id="ARBA00010701"/>
    </source>
</evidence>
<protein>
    <recommendedName>
        <fullName evidence="7">Lipase</fullName>
    </recommendedName>
</protein>
<dbReference type="PIRSF" id="PIRSF000862">
    <property type="entry name" value="Steryl_ester_lip"/>
    <property type="match status" value="1"/>
</dbReference>
<evidence type="ECO:0000256" key="3">
    <source>
        <dbReference type="ARBA" id="ARBA00022801"/>
    </source>
</evidence>
<dbReference type="InterPro" id="IPR006693">
    <property type="entry name" value="AB_hydrolase_lipase"/>
</dbReference>
<dbReference type="Gene3D" id="3.40.50.1820">
    <property type="entry name" value="alpha/beta hydrolase"/>
    <property type="match status" value="1"/>
</dbReference>
<evidence type="ECO:0000313" key="11">
    <source>
        <dbReference type="EMBL" id="CAB3261096.1"/>
    </source>
</evidence>
<dbReference type="FunFam" id="3.40.50.1820:FF:000057">
    <property type="entry name" value="Lipase"/>
    <property type="match status" value="1"/>
</dbReference>
<evidence type="ECO:0000256" key="5">
    <source>
        <dbReference type="ARBA" id="ARBA00023098"/>
    </source>
</evidence>
<dbReference type="Proteomes" id="UP000494106">
    <property type="component" value="Unassembled WGS sequence"/>
</dbReference>
<keyword evidence="12" id="KW-1185">Reference proteome</keyword>
<evidence type="ECO:0000259" key="10">
    <source>
        <dbReference type="Pfam" id="PF04083"/>
    </source>
</evidence>
<reference evidence="11 12" key="1">
    <citation type="submission" date="2020-04" db="EMBL/GenBank/DDBJ databases">
        <authorList>
            <person name="Wallbank WR R."/>
            <person name="Pardo Diaz C."/>
            <person name="Kozak K."/>
            <person name="Martin S."/>
            <person name="Jiggins C."/>
            <person name="Moest M."/>
            <person name="Warren A I."/>
            <person name="Byers J.R.P. K."/>
            <person name="Montejo-Kovacevich G."/>
            <person name="Yen C E."/>
        </authorList>
    </citation>
    <scope>NUCLEOTIDE SEQUENCE [LARGE SCALE GENOMIC DNA]</scope>
</reference>
<evidence type="ECO:0000256" key="9">
    <source>
        <dbReference type="SAM" id="SignalP"/>
    </source>
</evidence>
<sequence>MYISNILAITLFTILHSINSTSKTSIKVKTPKVVPDKFCKLAKQYNLNCTRYNVTTQDGYILGVYNIPGKKPTPIYLQHGFVDSSDTFLIRGYVSLVAFLAEEGYDVWLGNMRGNVHSRAHLWMNPDELPFWEFSLHEIAIQDMPSIIDFILKKTGENQLQAITHSEGSAAFFAMGAVNPEYNKKVKLLICLAPIAYLHNAESPLFQLVAFKKSLFNPGKVSGYGELMRNSSALVALIRVTCMQKMVGYSRCVNSFIIDIFGRAHRQPEPEFWPTGLKHYPCGSSLKNGIHLLQIASSKKFAQFDYGPSGNKIKYHSRDPPKYNLNKVSMKIALMIGMSDNLSVEKDVEILRGKLPNVVDYHVMSLKSWDHLDFVWGRYMNIHLFRYIKDLLIKHS</sequence>
<comment type="caution">
    <text evidence="11">The sequence shown here is derived from an EMBL/GenBank/DDBJ whole genome shotgun (WGS) entry which is preliminary data.</text>
</comment>
<feature type="active site" description="Nucleophile" evidence="8">
    <location>
        <position position="166"/>
    </location>
</feature>
<dbReference type="Pfam" id="PF04083">
    <property type="entry name" value="Abhydro_lipase"/>
    <property type="match status" value="1"/>
</dbReference>
<accession>A0A8S1BPH2</accession>
<dbReference type="SUPFAM" id="SSF53474">
    <property type="entry name" value="alpha/beta-Hydrolases"/>
    <property type="match status" value="1"/>
</dbReference>
<feature type="active site" description="Charge relay system" evidence="8">
    <location>
        <position position="371"/>
    </location>
</feature>
<keyword evidence="3 7" id="KW-0378">Hydrolase</keyword>
<dbReference type="OrthoDB" id="9974421at2759"/>
<evidence type="ECO:0000256" key="2">
    <source>
        <dbReference type="ARBA" id="ARBA00022729"/>
    </source>
</evidence>